<feature type="transmembrane region" description="Helical" evidence="2">
    <location>
        <begin position="305"/>
        <end position="324"/>
    </location>
</feature>
<dbReference type="NCBIfam" id="NF041480">
    <property type="entry name" value="flag_mot_ctl_ZomB"/>
    <property type="match status" value="1"/>
</dbReference>
<name>Q8FLZ8_COREF</name>
<proteinExistence type="predicted"/>
<dbReference type="InterPro" id="IPR058983">
    <property type="entry name" value="AftB_C"/>
</dbReference>
<keyword evidence="2" id="KW-0472">Membrane</keyword>
<feature type="transmembrane region" description="Helical" evidence="2">
    <location>
        <begin position="174"/>
        <end position="193"/>
    </location>
</feature>
<feature type="transmembrane region" description="Helical" evidence="2">
    <location>
        <begin position="396"/>
        <end position="414"/>
    </location>
</feature>
<protein>
    <recommendedName>
        <fullName evidence="3">Terminal beta-(1-&gt;2)-arabinofuranosyltransferase C-terminal domain-containing protein</fullName>
    </recommendedName>
</protein>
<feature type="transmembrane region" description="Helical" evidence="2">
    <location>
        <begin position="205"/>
        <end position="224"/>
    </location>
</feature>
<dbReference type="KEGG" id="cef:CE2711"/>
<organism evidence="4 5">
    <name type="scientific">Corynebacterium efficiens (strain DSM 44549 / YS-314 / AJ 12310 / JCM 11189 / NBRC 100395)</name>
    <dbReference type="NCBI Taxonomy" id="196164"/>
    <lineage>
        <taxon>Bacteria</taxon>
        <taxon>Bacillati</taxon>
        <taxon>Actinomycetota</taxon>
        <taxon>Actinomycetes</taxon>
        <taxon>Mycobacteriales</taxon>
        <taxon>Corynebacteriaceae</taxon>
        <taxon>Corynebacterium</taxon>
    </lineage>
</organism>
<feature type="domain" description="Terminal beta-(1-&gt;2)-arabinofuranosyltransferase C-terminal" evidence="3">
    <location>
        <begin position="454"/>
        <end position="633"/>
    </location>
</feature>
<evidence type="ECO:0000256" key="1">
    <source>
        <dbReference type="SAM" id="MobiDB-lite"/>
    </source>
</evidence>
<reference evidence="4 5" key="1">
    <citation type="journal article" date="2003" name="Genome Res.">
        <title>Comparative complete genome sequence analysis of the amino acid replacements responsible for the thermostability of Corynebacterium efficiens.</title>
        <authorList>
            <person name="Nishio Y."/>
            <person name="Nakamura Y."/>
            <person name="Kawarabayasi Y."/>
            <person name="Usuda Y."/>
            <person name="Kimura E."/>
            <person name="Sugimoto S."/>
            <person name="Matsui K."/>
            <person name="Yamagishi A."/>
            <person name="Kikuchi H."/>
            <person name="Ikeo K."/>
            <person name="Gojobori T."/>
        </authorList>
    </citation>
    <scope>NUCLEOTIDE SEQUENCE [LARGE SCALE GENOMIC DNA]</scope>
    <source>
        <strain evidence="5">DSM 44549 / YS-314 / AJ 12310 / JCM 11189 / NBRC 100395</strain>
    </source>
</reference>
<feature type="transmembrane region" description="Helical" evidence="2">
    <location>
        <begin position="145"/>
        <end position="162"/>
    </location>
</feature>
<dbReference type="EMBL" id="BA000035">
    <property type="protein sequence ID" value="BAC19521.1"/>
    <property type="molecule type" value="Genomic_DNA"/>
</dbReference>
<feature type="transmembrane region" description="Helical" evidence="2">
    <location>
        <begin position="268"/>
        <end position="285"/>
    </location>
</feature>
<dbReference type="AlphaFoldDB" id="Q8FLZ8"/>
<accession>Q8FLZ8</accession>
<sequence length="676" mass="74565">MRVGAVIACGLMTLTTPRPESGASTGSTRAPRQAPNITLVTTILATLTAGVFAFWAGWTRRWISDDGLIVLRTVRNLLAGNGPVFNAGERVEANTSTLWQYLIYVWALVSDMRLEDIALWLAILFTTGAAMIGVLGTAHLHRNRMVVLLPAGVIGYFSLSPARDFATSGLEWGLALFWIAVWWLLLVLWATSGPASKGRRATDRFHAGAITYVLAFWAGLSWLIRPELALYGGLTGVLLLVTAPSWRVMLGIIAVALPVPGGYQIFRMGYYGLLVPHTAVAKSATDSMWGTGWEYVLNFTGPYNLWLGLVLLIAAGVVTVSRLQRTAFRRPTRLDLRTPAVVIALVVLCAFLHILYVIRVGGDFMHARMLLPPLFALLLPMAVIPISVVDRTWRDLAAGALVVAVWIWSTVVYINGHDWENDGGDVVDEREFWIDFTNRDEDNPPMYAEDFLGVEFMENYVEVMQTQTLVNPTGQQLAIKTPEGGNDWITTPRMEGEEAGDLAYLPPTVFMVNLGMTSMNAPLDVRVTDLIGLATPLAARQPRIEGGRIGHDKLMDLEWQVAESATPLANTPGWIDPEKTAQARQALRHPDLVELFEAYREPMSFQRFVSNIKHALTDGRTLEISDDPADLLKNSAETPTASPQDLPTIAWPVEIQLDEPRGEPLYASPKATERSR</sequence>
<keyword evidence="2" id="KW-1133">Transmembrane helix</keyword>
<dbReference type="STRING" id="196164.gene:10743159"/>
<keyword evidence="2" id="KW-0812">Transmembrane</keyword>
<dbReference type="Pfam" id="PF26371">
    <property type="entry name" value="AftB_C"/>
    <property type="match status" value="1"/>
</dbReference>
<feature type="transmembrane region" description="Helical" evidence="2">
    <location>
        <begin position="370"/>
        <end position="389"/>
    </location>
</feature>
<feature type="region of interest" description="Disordered" evidence="1">
    <location>
        <begin position="657"/>
        <end position="676"/>
    </location>
</feature>
<feature type="transmembrane region" description="Helical" evidence="2">
    <location>
        <begin position="336"/>
        <end position="358"/>
    </location>
</feature>
<dbReference type="eggNOG" id="COG1807">
    <property type="taxonomic scope" value="Bacteria"/>
</dbReference>
<evidence type="ECO:0000313" key="4">
    <source>
        <dbReference type="EMBL" id="BAC19521.1"/>
    </source>
</evidence>
<feature type="transmembrane region" description="Helical" evidence="2">
    <location>
        <begin position="230"/>
        <end position="256"/>
    </location>
</feature>
<dbReference type="Proteomes" id="UP000001409">
    <property type="component" value="Chromosome"/>
</dbReference>
<evidence type="ECO:0000313" key="5">
    <source>
        <dbReference type="Proteomes" id="UP000001409"/>
    </source>
</evidence>
<dbReference type="InterPro" id="IPR048243">
    <property type="entry name" value="AftB-like"/>
</dbReference>
<evidence type="ECO:0000259" key="3">
    <source>
        <dbReference type="Pfam" id="PF26371"/>
    </source>
</evidence>
<dbReference type="HOGENOM" id="CLU_423257_0_0_11"/>
<feature type="transmembrane region" description="Helical" evidence="2">
    <location>
        <begin position="117"/>
        <end position="138"/>
    </location>
</feature>
<keyword evidence="5" id="KW-1185">Reference proteome</keyword>
<feature type="transmembrane region" description="Helical" evidence="2">
    <location>
        <begin position="37"/>
        <end position="58"/>
    </location>
</feature>
<evidence type="ECO:0000256" key="2">
    <source>
        <dbReference type="SAM" id="Phobius"/>
    </source>
</evidence>